<feature type="transmembrane region" description="Helical" evidence="6">
    <location>
        <begin position="216"/>
        <end position="234"/>
    </location>
</feature>
<protein>
    <submittedName>
        <fullName evidence="8">DMT family transporter</fullName>
    </submittedName>
</protein>
<dbReference type="InterPro" id="IPR037185">
    <property type="entry name" value="EmrE-like"/>
</dbReference>
<comment type="subcellular location">
    <subcellularLocation>
        <location evidence="1">Membrane</location>
        <topology evidence="1">Multi-pass membrane protein</topology>
    </subcellularLocation>
</comment>
<feature type="transmembrane region" description="Helical" evidence="6">
    <location>
        <begin position="121"/>
        <end position="137"/>
    </location>
</feature>
<comment type="caution">
    <text evidence="8">The sequence shown here is derived from an EMBL/GenBank/DDBJ whole genome shotgun (WGS) entry which is preliminary data.</text>
</comment>
<feature type="domain" description="EamA" evidence="7">
    <location>
        <begin position="156"/>
        <end position="287"/>
    </location>
</feature>
<feature type="transmembrane region" description="Helical" evidence="6">
    <location>
        <begin position="246"/>
        <end position="264"/>
    </location>
</feature>
<accession>A0ABV7V0X3</accession>
<dbReference type="EMBL" id="JBHRYE010000010">
    <property type="protein sequence ID" value="MFC3670802.1"/>
    <property type="molecule type" value="Genomic_DNA"/>
</dbReference>
<gene>
    <name evidence="8" type="ORF">ACFOOT_05155</name>
</gene>
<reference evidence="9" key="1">
    <citation type="journal article" date="2019" name="Int. J. Syst. Evol. Microbiol.">
        <title>The Global Catalogue of Microorganisms (GCM) 10K type strain sequencing project: providing services to taxonomists for standard genome sequencing and annotation.</title>
        <authorList>
            <consortium name="The Broad Institute Genomics Platform"/>
            <consortium name="The Broad Institute Genome Sequencing Center for Infectious Disease"/>
            <person name="Wu L."/>
            <person name="Ma J."/>
        </authorList>
    </citation>
    <scope>NUCLEOTIDE SEQUENCE [LARGE SCALE GENOMIC DNA]</scope>
    <source>
        <strain evidence="9">KCTC 42224</strain>
    </source>
</reference>
<keyword evidence="4 6" id="KW-1133">Transmembrane helix</keyword>
<dbReference type="Proteomes" id="UP001595683">
    <property type="component" value="Unassembled WGS sequence"/>
</dbReference>
<feature type="transmembrane region" description="Helical" evidence="6">
    <location>
        <begin position="33"/>
        <end position="57"/>
    </location>
</feature>
<keyword evidence="9" id="KW-1185">Reference proteome</keyword>
<feature type="transmembrane region" description="Helical" evidence="6">
    <location>
        <begin position="276"/>
        <end position="293"/>
    </location>
</feature>
<proteinExistence type="inferred from homology"/>
<evidence type="ECO:0000256" key="1">
    <source>
        <dbReference type="ARBA" id="ARBA00004141"/>
    </source>
</evidence>
<evidence type="ECO:0000256" key="6">
    <source>
        <dbReference type="SAM" id="Phobius"/>
    </source>
</evidence>
<feature type="transmembrane region" description="Helical" evidence="6">
    <location>
        <begin position="186"/>
        <end position="204"/>
    </location>
</feature>
<name>A0ABV7V0X3_9SPHN</name>
<dbReference type="PANTHER" id="PTHR32322">
    <property type="entry name" value="INNER MEMBRANE TRANSPORTER"/>
    <property type="match status" value="1"/>
</dbReference>
<evidence type="ECO:0000259" key="7">
    <source>
        <dbReference type="Pfam" id="PF00892"/>
    </source>
</evidence>
<dbReference type="SUPFAM" id="SSF103481">
    <property type="entry name" value="Multidrug resistance efflux transporter EmrE"/>
    <property type="match status" value="2"/>
</dbReference>
<dbReference type="PANTHER" id="PTHR32322:SF2">
    <property type="entry name" value="EAMA DOMAIN-CONTAINING PROTEIN"/>
    <property type="match status" value="1"/>
</dbReference>
<evidence type="ECO:0000256" key="4">
    <source>
        <dbReference type="ARBA" id="ARBA00022989"/>
    </source>
</evidence>
<feature type="transmembrane region" description="Helical" evidence="6">
    <location>
        <begin position="69"/>
        <end position="88"/>
    </location>
</feature>
<feature type="transmembrane region" description="Helical" evidence="6">
    <location>
        <begin position="157"/>
        <end position="174"/>
    </location>
</feature>
<keyword evidence="3 6" id="KW-0812">Transmembrane</keyword>
<feature type="transmembrane region" description="Helical" evidence="6">
    <location>
        <begin position="94"/>
        <end position="114"/>
    </location>
</feature>
<sequence>MPDRSSRATILGIAATLAGQVSGNLGAAFAKQLFPLVGAGGTTLLRVALAALVLMAWRRPWHRPVPRALWAALAGYGAILGIMNVLIYQAFAHIPIGIAVGVEVMGPLAIVLAASRRPRDFLWLACAVSGLALLLPWHPEKVLAEKVLAGQTLDPRGLLLAGGAAVCWASYIVAGRRVAAALGTDAVAWGMVVAAVIVVPPLLVLTGSPALASPQALGMGLAIAVLSSALPYGLEIGAMRRLSASLFGMLLSAAPAVAALTGWALLGERLTPDQCLAIGLIVLACAGTAATSARPAPRQAASSSGTKSG</sequence>
<dbReference type="Pfam" id="PF00892">
    <property type="entry name" value="EamA"/>
    <property type="match status" value="1"/>
</dbReference>
<evidence type="ECO:0000256" key="5">
    <source>
        <dbReference type="ARBA" id="ARBA00023136"/>
    </source>
</evidence>
<organism evidence="8 9">
    <name type="scientific">Novosphingobium pokkalii</name>
    <dbReference type="NCBI Taxonomy" id="1770194"/>
    <lineage>
        <taxon>Bacteria</taxon>
        <taxon>Pseudomonadati</taxon>
        <taxon>Pseudomonadota</taxon>
        <taxon>Alphaproteobacteria</taxon>
        <taxon>Sphingomonadales</taxon>
        <taxon>Sphingomonadaceae</taxon>
        <taxon>Novosphingobium</taxon>
    </lineage>
</organism>
<keyword evidence="5 6" id="KW-0472">Membrane</keyword>
<dbReference type="RefSeq" id="WP_191322928.1">
    <property type="nucleotide sequence ID" value="NZ_BMZP01000002.1"/>
</dbReference>
<evidence type="ECO:0000256" key="2">
    <source>
        <dbReference type="ARBA" id="ARBA00007362"/>
    </source>
</evidence>
<dbReference type="InterPro" id="IPR050638">
    <property type="entry name" value="AA-Vitamin_Transporters"/>
</dbReference>
<evidence type="ECO:0000313" key="8">
    <source>
        <dbReference type="EMBL" id="MFC3670802.1"/>
    </source>
</evidence>
<comment type="similarity">
    <text evidence="2">Belongs to the EamA transporter family.</text>
</comment>
<evidence type="ECO:0000256" key="3">
    <source>
        <dbReference type="ARBA" id="ARBA00022692"/>
    </source>
</evidence>
<evidence type="ECO:0000313" key="9">
    <source>
        <dbReference type="Proteomes" id="UP001595683"/>
    </source>
</evidence>
<dbReference type="InterPro" id="IPR000620">
    <property type="entry name" value="EamA_dom"/>
</dbReference>